<dbReference type="PANTHER" id="PTHR46000:SF9">
    <property type="entry name" value="SEVEN TM RECEPTOR"/>
    <property type="match status" value="1"/>
</dbReference>
<keyword evidence="1" id="KW-1133">Transmembrane helix</keyword>
<feature type="transmembrane region" description="Helical" evidence="1">
    <location>
        <begin position="289"/>
        <end position="310"/>
    </location>
</feature>
<dbReference type="PANTHER" id="PTHR46000">
    <property type="entry name" value="SEVEN TM RECEPTOR-RELATED"/>
    <property type="match status" value="1"/>
</dbReference>
<feature type="transmembrane region" description="Helical" evidence="1">
    <location>
        <begin position="256"/>
        <end position="277"/>
    </location>
</feature>
<evidence type="ECO:0000313" key="3">
    <source>
        <dbReference type="Proteomes" id="UP000008068"/>
    </source>
</evidence>
<evidence type="ECO:0000256" key="1">
    <source>
        <dbReference type="SAM" id="Phobius"/>
    </source>
</evidence>
<dbReference type="InParanoid" id="G0NMS3"/>
<dbReference type="EMBL" id="GL379912">
    <property type="protein sequence ID" value="EGT34287.1"/>
    <property type="molecule type" value="Genomic_DNA"/>
</dbReference>
<feature type="transmembrane region" description="Helical" evidence="1">
    <location>
        <begin position="51"/>
        <end position="74"/>
    </location>
</feature>
<accession>G0NMS3</accession>
<proteinExistence type="predicted"/>
<feature type="transmembrane region" description="Helical" evidence="1">
    <location>
        <begin position="20"/>
        <end position="39"/>
    </location>
</feature>
<evidence type="ECO:0008006" key="4">
    <source>
        <dbReference type="Google" id="ProtNLM"/>
    </source>
</evidence>
<sequence length="345" mass="39919">MSSSNQDYLFWISVAHLVPQIGFVSSMLFGVILLFLTVYGASKIFGSYKYLLIAFTLLGMAFSTIEIIVFPNVHNYRAGFLFFSFKETFGITDIRYWNIPLAAYTFFSATISLLSVQFIYRYWAIFDNSKLKYFTGCYSLIWVGYCTFFGLQYALGTFFFLKLDEPAAYYLREEMLIRYHVNVTDLPSMALVAYDPFDGSVRWFNLMGIVSIFVIVNVQYSIMIYCGWSMHTQMEDKIKNFSENLKKHHKQFFKSLVMQITAPTLILFIPISIINFIPVFNFDISFPSGALLCSFTLYPAMDSMIVMYVVSDYKHAAKKAFRRAKAVFRDKSVSRVESTTINSHR</sequence>
<name>G0NMS3_CAEBE</name>
<dbReference type="SUPFAM" id="SSF81321">
    <property type="entry name" value="Family A G protein-coupled receptor-like"/>
    <property type="match status" value="1"/>
</dbReference>
<dbReference type="InterPro" id="IPR019428">
    <property type="entry name" value="7TM_GPCR_serpentine_rcpt_Str"/>
</dbReference>
<dbReference type="Proteomes" id="UP000008068">
    <property type="component" value="Unassembled WGS sequence"/>
</dbReference>
<reference evidence="3" key="1">
    <citation type="submission" date="2011-07" db="EMBL/GenBank/DDBJ databases">
        <authorList>
            <consortium name="Caenorhabditis brenneri Sequencing and Analysis Consortium"/>
            <person name="Wilson R.K."/>
        </authorList>
    </citation>
    <scope>NUCLEOTIDE SEQUENCE [LARGE SCALE GENOMIC DNA]</scope>
    <source>
        <strain evidence="3">PB2801</strain>
    </source>
</reference>
<dbReference type="eggNOG" id="ENOG502TFQ5">
    <property type="taxonomic scope" value="Eukaryota"/>
</dbReference>
<dbReference type="AlphaFoldDB" id="G0NMS3"/>
<dbReference type="Pfam" id="PF10326">
    <property type="entry name" value="7TM_GPCR_Str"/>
    <property type="match status" value="1"/>
</dbReference>
<protein>
    <recommendedName>
        <fullName evidence="4">Seven TM Receptor</fullName>
    </recommendedName>
</protein>
<feature type="transmembrane region" description="Helical" evidence="1">
    <location>
        <begin position="94"/>
        <end position="120"/>
    </location>
</feature>
<keyword evidence="1" id="KW-0472">Membrane</keyword>
<keyword evidence="1" id="KW-0812">Transmembrane</keyword>
<feature type="transmembrane region" description="Helical" evidence="1">
    <location>
        <begin position="203"/>
        <end position="228"/>
    </location>
</feature>
<organism evidence="3">
    <name type="scientific">Caenorhabditis brenneri</name>
    <name type="common">Nematode worm</name>
    <dbReference type="NCBI Taxonomy" id="135651"/>
    <lineage>
        <taxon>Eukaryota</taxon>
        <taxon>Metazoa</taxon>
        <taxon>Ecdysozoa</taxon>
        <taxon>Nematoda</taxon>
        <taxon>Chromadorea</taxon>
        <taxon>Rhabditida</taxon>
        <taxon>Rhabditina</taxon>
        <taxon>Rhabditomorpha</taxon>
        <taxon>Rhabditoidea</taxon>
        <taxon>Rhabditidae</taxon>
        <taxon>Peloderinae</taxon>
        <taxon>Caenorhabditis</taxon>
    </lineage>
</organism>
<evidence type="ECO:0000313" key="2">
    <source>
        <dbReference type="EMBL" id="EGT34287.1"/>
    </source>
</evidence>
<dbReference type="HOGENOM" id="CLU_036335_4_1_1"/>
<keyword evidence="3" id="KW-1185">Reference proteome</keyword>
<dbReference type="OrthoDB" id="5819992at2759"/>
<feature type="transmembrane region" description="Helical" evidence="1">
    <location>
        <begin position="140"/>
        <end position="161"/>
    </location>
</feature>
<gene>
    <name evidence="2" type="ORF">CAEBREN_31098</name>
</gene>